<evidence type="ECO:0000256" key="1">
    <source>
        <dbReference type="ARBA" id="ARBA00001959"/>
    </source>
</evidence>
<keyword evidence="14 16" id="KW-0739">Sodium transport</keyword>
<keyword evidence="11 16" id="KW-0915">Sodium</keyword>
<comment type="function">
    <text evidence="2 16 17">Catalyzes the decarboxylation of oxaloacetate coupled to Na(+) translocation.</text>
</comment>
<name>A0A244CW51_PSEDV</name>
<keyword evidence="7 16" id="KW-1003">Cell membrane</keyword>
<evidence type="ECO:0000256" key="10">
    <source>
        <dbReference type="ARBA" id="ARBA00022989"/>
    </source>
</evidence>
<dbReference type="EC" id="7.2.4.2" evidence="16"/>
<keyword evidence="13 16" id="KW-0472">Membrane</keyword>
<comment type="cofactor">
    <cofactor evidence="1 16 17">
        <name>Na(+)</name>
        <dbReference type="ChEBI" id="CHEBI:29101"/>
    </cofactor>
</comment>
<dbReference type="AlphaFoldDB" id="A0A244CW51"/>
<keyword evidence="9 16" id="KW-1278">Translocase</keyword>
<evidence type="ECO:0000256" key="16">
    <source>
        <dbReference type="HAMAP-Rule" id="MF_00404"/>
    </source>
</evidence>
<dbReference type="GO" id="GO:0008948">
    <property type="term" value="F:oxaloacetate decarboxylase activity"/>
    <property type="evidence" value="ECO:0007669"/>
    <property type="project" value="UniProtKB-UniRule"/>
</dbReference>
<evidence type="ECO:0000256" key="12">
    <source>
        <dbReference type="ARBA" id="ARBA00023065"/>
    </source>
</evidence>
<keyword evidence="12 16" id="KW-0406">Ion transport</keyword>
<comment type="subcellular location">
    <subcellularLocation>
        <location evidence="3 16 17">Cell membrane</location>
        <topology evidence="3 16 17">Single-pass membrane protein</topology>
    </subcellularLocation>
</comment>
<dbReference type="GO" id="GO:0015081">
    <property type="term" value="F:sodium ion transmembrane transporter activity"/>
    <property type="evidence" value="ECO:0007669"/>
    <property type="project" value="UniProtKB-UniRule"/>
</dbReference>
<dbReference type="InterPro" id="IPR005899">
    <property type="entry name" value="Na_pump_deCOase"/>
</dbReference>
<evidence type="ECO:0000256" key="2">
    <source>
        <dbReference type="ARBA" id="ARBA00003002"/>
    </source>
</evidence>
<dbReference type="OrthoDB" id="6215597at2"/>
<evidence type="ECO:0000256" key="7">
    <source>
        <dbReference type="ARBA" id="ARBA00022475"/>
    </source>
</evidence>
<feature type="transmembrane region" description="Helical" evidence="16 17">
    <location>
        <begin position="12"/>
        <end position="32"/>
    </location>
</feature>
<dbReference type="GO" id="GO:0005886">
    <property type="term" value="C:plasma membrane"/>
    <property type="evidence" value="ECO:0007669"/>
    <property type="project" value="UniProtKB-SubCell"/>
</dbReference>
<dbReference type="EMBL" id="MWPV01000001">
    <property type="protein sequence ID" value="OUL59794.1"/>
    <property type="molecule type" value="Genomic_DNA"/>
</dbReference>
<dbReference type="GO" id="GO:0015451">
    <property type="term" value="F:decarboxylation-driven active transmembrane transporter activity"/>
    <property type="evidence" value="ECO:0007669"/>
    <property type="project" value="UniProtKB-EC"/>
</dbReference>
<sequence length="79" mass="8371">MDIASSLVQAANLMLTGMAVVFIFLAILIGAIKLMSFLVGQEPEPVVTKSQSSFKAPGVSNAHIAAISAAVHQYRNKQK</sequence>
<dbReference type="NCBIfam" id="TIGR01195">
    <property type="entry name" value="oadG_fam"/>
    <property type="match status" value="1"/>
</dbReference>
<evidence type="ECO:0000256" key="4">
    <source>
        <dbReference type="ARBA" id="ARBA00005844"/>
    </source>
</evidence>
<dbReference type="InterPro" id="IPR023424">
    <property type="entry name" value="OadG"/>
</dbReference>
<keyword evidence="19" id="KW-1185">Reference proteome</keyword>
<dbReference type="GO" id="GO:0036376">
    <property type="term" value="P:sodium ion export across plasma membrane"/>
    <property type="evidence" value="ECO:0007669"/>
    <property type="project" value="InterPro"/>
</dbReference>
<evidence type="ECO:0000256" key="14">
    <source>
        <dbReference type="ARBA" id="ARBA00023201"/>
    </source>
</evidence>
<evidence type="ECO:0000256" key="15">
    <source>
        <dbReference type="ARBA" id="ARBA00048176"/>
    </source>
</evidence>
<gene>
    <name evidence="16" type="primary">oadG</name>
    <name evidence="18" type="ORF">B1199_02680</name>
</gene>
<dbReference type="RefSeq" id="WP_086743193.1">
    <property type="nucleotide sequence ID" value="NZ_MWPV01000001.1"/>
</dbReference>
<evidence type="ECO:0000256" key="3">
    <source>
        <dbReference type="ARBA" id="ARBA00004162"/>
    </source>
</evidence>
<comment type="subunit">
    <text evidence="5 16">Heterotrimer of an alpha, a beta and a gamma subunit.</text>
</comment>
<evidence type="ECO:0000313" key="18">
    <source>
        <dbReference type="EMBL" id="OUL59794.1"/>
    </source>
</evidence>
<comment type="similarity">
    <text evidence="4 16 17">Belongs to the OadG family.</text>
</comment>
<reference evidence="18 19" key="1">
    <citation type="submission" date="2017-02" db="EMBL/GenBank/DDBJ databases">
        <title>Pseudoalteromonas ulvae TC14 Genome.</title>
        <authorList>
            <person name="Molmeret M."/>
        </authorList>
    </citation>
    <scope>NUCLEOTIDE SEQUENCE [LARGE SCALE GENOMIC DNA]</scope>
    <source>
        <strain evidence="18">TC14</strain>
    </source>
</reference>
<evidence type="ECO:0000256" key="11">
    <source>
        <dbReference type="ARBA" id="ARBA00023053"/>
    </source>
</evidence>
<protein>
    <recommendedName>
        <fullName evidence="16">Probable oxaloacetate decarboxylase gamma chain</fullName>
        <ecNumber evidence="16">7.2.4.2</ecNumber>
    </recommendedName>
</protein>
<keyword evidence="6 16" id="KW-0813">Transport</keyword>
<dbReference type="Pfam" id="PF04277">
    <property type="entry name" value="OAD_gamma"/>
    <property type="match status" value="1"/>
</dbReference>
<evidence type="ECO:0000256" key="8">
    <source>
        <dbReference type="ARBA" id="ARBA00022692"/>
    </source>
</evidence>
<comment type="caution">
    <text evidence="18">The sequence shown here is derived from an EMBL/GenBank/DDBJ whole genome shotgun (WGS) entry which is preliminary data.</text>
</comment>
<keyword evidence="8 16" id="KW-0812">Transmembrane</keyword>
<keyword evidence="10 16" id="KW-1133">Transmembrane helix</keyword>
<evidence type="ECO:0000313" key="19">
    <source>
        <dbReference type="Proteomes" id="UP000194841"/>
    </source>
</evidence>
<organism evidence="18 19">
    <name type="scientific">Pseudoalteromonas ulvae</name>
    <dbReference type="NCBI Taxonomy" id="107327"/>
    <lineage>
        <taxon>Bacteria</taxon>
        <taxon>Pseudomonadati</taxon>
        <taxon>Pseudomonadota</taxon>
        <taxon>Gammaproteobacteria</taxon>
        <taxon>Alteromonadales</taxon>
        <taxon>Pseudoalteromonadaceae</taxon>
        <taxon>Pseudoalteromonas</taxon>
    </lineage>
</organism>
<evidence type="ECO:0000256" key="6">
    <source>
        <dbReference type="ARBA" id="ARBA00022448"/>
    </source>
</evidence>
<dbReference type="Proteomes" id="UP000194841">
    <property type="component" value="Unassembled WGS sequence"/>
</dbReference>
<proteinExistence type="inferred from homology"/>
<dbReference type="HAMAP" id="MF_00404">
    <property type="entry name" value="OadG"/>
    <property type="match status" value="1"/>
</dbReference>
<evidence type="ECO:0000256" key="13">
    <source>
        <dbReference type="ARBA" id="ARBA00023136"/>
    </source>
</evidence>
<evidence type="ECO:0000256" key="5">
    <source>
        <dbReference type="ARBA" id="ARBA00011869"/>
    </source>
</evidence>
<evidence type="ECO:0000256" key="9">
    <source>
        <dbReference type="ARBA" id="ARBA00022967"/>
    </source>
</evidence>
<evidence type="ECO:0000256" key="17">
    <source>
        <dbReference type="RuleBase" id="RU004278"/>
    </source>
</evidence>
<accession>A0A244CW51</accession>
<comment type="catalytic activity">
    <reaction evidence="15 16 17">
        <text>oxaloacetate + 2 Na(+)(in) + H(+) = pyruvate + 2 Na(+)(out) + CO2</text>
        <dbReference type="Rhea" id="RHEA:57724"/>
        <dbReference type="ChEBI" id="CHEBI:15361"/>
        <dbReference type="ChEBI" id="CHEBI:15378"/>
        <dbReference type="ChEBI" id="CHEBI:16452"/>
        <dbReference type="ChEBI" id="CHEBI:16526"/>
        <dbReference type="ChEBI" id="CHEBI:29101"/>
        <dbReference type="EC" id="7.2.4.2"/>
    </reaction>
</comment>